<evidence type="ECO:0000313" key="3">
    <source>
        <dbReference type="Proteomes" id="UP000698242"/>
    </source>
</evidence>
<dbReference type="EMBL" id="APKE01000014">
    <property type="protein sequence ID" value="KAF0676560.1"/>
    <property type="molecule type" value="Genomic_DNA"/>
</dbReference>
<evidence type="ECO:0000313" key="2">
    <source>
        <dbReference type="EMBL" id="KAF0676560.1"/>
    </source>
</evidence>
<protein>
    <submittedName>
        <fullName evidence="2">Uncharacterized protein</fullName>
    </submittedName>
</protein>
<comment type="caution">
    <text evidence="2">The sequence shown here is derived from an EMBL/GenBank/DDBJ whole genome shotgun (WGS) entry which is preliminary data.</text>
</comment>
<proteinExistence type="predicted"/>
<keyword evidence="3" id="KW-1185">Reference proteome</keyword>
<keyword evidence="1" id="KW-0732">Signal</keyword>
<gene>
    <name evidence="2" type="ORF">PMES_01292</name>
</gene>
<reference evidence="2" key="1">
    <citation type="submission" date="2013-03" db="EMBL/GenBank/DDBJ databases">
        <title>Genome Sequence of the Profundibacterium mesophilum strain KAUST100406-0324T from Red Sea, a novel genus in the family Rhodobacteraceae.</title>
        <authorList>
            <person name="Essack M."/>
            <person name="Alam I."/>
            <person name="Lafi F."/>
            <person name="Alawi W."/>
            <person name="Kamanu F."/>
            <person name="Al-Suwailem A."/>
            <person name="Lee O.O."/>
            <person name="Xu Y."/>
            <person name="Bajic V."/>
            <person name="Qian P.-Y."/>
            <person name="Archer J."/>
        </authorList>
    </citation>
    <scope>NUCLEOTIDE SEQUENCE</scope>
    <source>
        <strain evidence="2">KAUST100406-0324</strain>
    </source>
</reference>
<evidence type="ECO:0000256" key="1">
    <source>
        <dbReference type="SAM" id="SignalP"/>
    </source>
</evidence>
<dbReference type="Proteomes" id="UP000698242">
    <property type="component" value="Unassembled WGS sequence"/>
</dbReference>
<sequence>MKAAGALLTLALAIRALPGMAEPVLTYDVTGARSPDTPALLSIEDDGAVTMRGPGGQRQTAHLEPDALEALRDTITDLIAPLAASDQAAPPNQAVGAGFSRIRVKSEDAELAAELRESAFTAMTNPANEPIMAFREAEIILIETIEALRGH</sequence>
<dbReference type="AlphaFoldDB" id="A0A921TC22"/>
<dbReference type="RefSeq" id="WP_159964683.1">
    <property type="nucleotide sequence ID" value="NZ_APKE01000014.1"/>
</dbReference>
<accession>A0A921TC22</accession>
<feature type="signal peptide" evidence="1">
    <location>
        <begin position="1"/>
        <end position="21"/>
    </location>
</feature>
<organism evidence="2 3">
    <name type="scientific">Profundibacterium mesophilum KAUST100406-0324</name>
    <dbReference type="NCBI Taxonomy" id="1037889"/>
    <lineage>
        <taxon>Bacteria</taxon>
        <taxon>Pseudomonadati</taxon>
        <taxon>Pseudomonadota</taxon>
        <taxon>Alphaproteobacteria</taxon>
        <taxon>Rhodobacterales</taxon>
        <taxon>Roseobacteraceae</taxon>
        <taxon>Profundibacterium</taxon>
    </lineage>
</organism>
<feature type="chain" id="PRO_5037755633" evidence="1">
    <location>
        <begin position="22"/>
        <end position="151"/>
    </location>
</feature>
<name>A0A921TC22_9RHOB</name>